<gene>
    <name evidence="2" type="ORF">LPH55_03785</name>
</gene>
<proteinExistence type="predicted"/>
<sequence length="107" mass="12059">MTGTLQHRRRYCHANITPRLDTAKRLSPVDVSTLWKDFRPRRRAAGQRRIRSQSRVAPLRGAQSSGVRPRQGAGATPDPCDGRSTQTPPLHQGMQSHRKRAGPRCLR</sequence>
<name>A0ABS8TVA6_9GAMM</name>
<evidence type="ECO:0000256" key="1">
    <source>
        <dbReference type="SAM" id="MobiDB-lite"/>
    </source>
</evidence>
<feature type="compositionally biased region" description="Basic residues" evidence="1">
    <location>
        <begin position="41"/>
        <end position="52"/>
    </location>
</feature>
<feature type="compositionally biased region" description="Polar residues" evidence="1">
    <location>
        <begin position="83"/>
        <end position="95"/>
    </location>
</feature>
<evidence type="ECO:0000313" key="3">
    <source>
        <dbReference type="Proteomes" id="UP001430701"/>
    </source>
</evidence>
<comment type="caution">
    <text evidence="2">The sequence shown here is derived from an EMBL/GenBank/DDBJ whole genome shotgun (WGS) entry which is preliminary data.</text>
</comment>
<dbReference type="Proteomes" id="UP001430701">
    <property type="component" value="Unassembled WGS sequence"/>
</dbReference>
<keyword evidence="3" id="KW-1185">Reference proteome</keyword>
<dbReference type="EMBL" id="JAJPPU010000002">
    <property type="protein sequence ID" value="MCD8472615.1"/>
    <property type="molecule type" value="Genomic_DNA"/>
</dbReference>
<protein>
    <submittedName>
        <fullName evidence="2">Uncharacterized protein</fullName>
    </submittedName>
</protein>
<accession>A0ABS8TVA6</accession>
<feature type="region of interest" description="Disordered" evidence="1">
    <location>
        <begin position="41"/>
        <end position="107"/>
    </location>
</feature>
<evidence type="ECO:0000313" key="2">
    <source>
        <dbReference type="EMBL" id="MCD8472615.1"/>
    </source>
</evidence>
<reference evidence="2" key="1">
    <citation type="submission" date="2021-11" db="EMBL/GenBank/DDBJ databases">
        <title>Genome sequence of Xylella taiwanensis PLS432.</title>
        <authorList>
            <person name="Weng L.-W."/>
            <person name="Su C.-C."/>
            <person name="Tsai C.-W."/>
            <person name="Kuo C.-H."/>
        </authorList>
    </citation>
    <scope>NUCLEOTIDE SEQUENCE</scope>
    <source>
        <strain evidence="2">PLS432</strain>
    </source>
</reference>
<feature type="compositionally biased region" description="Basic residues" evidence="1">
    <location>
        <begin position="96"/>
        <end position="107"/>
    </location>
</feature>
<dbReference type="RefSeq" id="WP_230439266.1">
    <property type="nucleotide sequence ID" value="NZ_CP087680.1"/>
</dbReference>
<organism evidence="2 3">
    <name type="scientific">Xylella taiwanensis</name>
    <dbReference type="NCBI Taxonomy" id="1444770"/>
    <lineage>
        <taxon>Bacteria</taxon>
        <taxon>Pseudomonadati</taxon>
        <taxon>Pseudomonadota</taxon>
        <taxon>Gammaproteobacteria</taxon>
        <taxon>Lysobacterales</taxon>
        <taxon>Lysobacteraceae</taxon>
        <taxon>Xylella</taxon>
    </lineage>
</organism>